<evidence type="ECO:0000256" key="8">
    <source>
        <dbReference type="ARBA" id="ARBA00030039"/>
    </source>
</evidence>
<organism evidence="11 12">
    <name type="scientific">Ramularia collo-cygni</name>
    <dbReference type="NCBI Taxonomy" id="112498"/>
    <lineage>
        <taxon>Eukaryota</taxon>
        <taxon>Fungi</taxon>
        <taxon>Dikarya</taxon>
        <taxon>Ascomycota</taxon>
        <taxon>Pezizomycotina</taxon>
        <taxon>Dothideomycetes</taxon>
        <taxon>Dothideomycetidae</taxon>
        <taxon>Mycosphaerellales</taxon>
        <taxon>Mycosphaerellaceae</taxon>
        <taxon>Ramularia</taxon>
    </lineage>
</organism>
<dbReference type="SUPFAM" id="SSF50249">
    <property type="entry name" value="Nucleic acid-binding proteins"/>
    <property type="match status" value="1"/>
</dbReference>
<dbReference type="EMBL" id="FJUY01000024">
    <property type="protein sequence ID" value="CZT24965.1"/>
    <property type="molecule type" value="Genomic_DNA"/>
</dbReference>
<evidence type="ECO:0000256" key="6">
    <source>
        <dbReference type="ARBA" id="ARBA00023125"/>
    </source>
</evidence>
<keyword evidence="12" id="KW-1185">Reference proteome</keyword>
<keyword evidence="6" id="KW-0238">DNA-binding</keyword>
<dbReference type="OrthoDB" id="77828at2759"/>
<evidence type="ECO:0000256" key="5">
    <source>
        <dbReference type="ARBA" id="ARBA00022895"/>
    </source>
</evidence>
<keyword evidence="4" id="KW-0158">Chromosome</keyword>
<dbReference type="GeneID" id="35605733"/>
<evidence type="ECO:0000313" key="11">
    <source>
        <dbReference type="EMBL" id="CZT24965.1"/>
    </source>
</evidence>
<proteinExistence type="predicted"/>
<dbReference type="AlphaFoldDB" id="A0A2D3VG81"/>
<dbReference type="Proteomes" id="UP000225277">
    <property type="component" value="Unassembled WGS sequence"/>
</dbReference>
<reference evidence="11 12" key="1">
    <citation type="submission" date="2016-03" db="EMBL/GenBank/DDBJ databases">
        <authorList>
            <person name="Ploux O."/>
        </authorList>
    </citation>
    <scope>NUCLEOTIDE SEQUENCE [LARGE SCALE GENOMIC DNA]</scope>
    <source>
        <strain evidence="11 12">URUG2</strain>
    </source>
</reference>
<dbReference type="GO" id="GO:0005634">
    <property type="term" value="C:nucleus"/>
    <property type="evidence" value="ECO:0007669"/>
    <property type="project" value="UniProtKB-SubCell"/>
</dbReference>
<keyword evidence="5" id="KW-0779">Telomere</keyword>
<sequence length="257" mass="30467">MSDGKLYAARYFDHLSPTWFQWNKLTAHDLLHHVHSVPDFAGRDVWFWLNHPLQFFQIMGLVVQIDSVADGRYTFLTIDDGSGVNMEAKIERRPAWRDEEPEWKENSQVEDVDVFVNLGLPVVLLHGKQVEVGEVMLVKGTLTTFRHEKQLVVKRMRRMKDTNEEVVWWGRMADWKRTVLSTPWVITEAEKASVDQRLKREGHESNKVVKRDSRRAERRREWEERHSAKEEIKRSLQEEKMNRHALEGSHILHIPWD</sequence>
<dbReference type="InterPro" id="IPR012340">
    <property type="entry name" value="NA-bd_OB-fold"/>
</dbReference>
<dbReference type="Gene3D" id="2.40.50.140">
    <property type="entry name" value="Nucleic acid-binding proteins"/>
    <property type="match status" value="1"/>
</dbReference>
<evidence type="ECO:0000256" key="3">
    <source>
        <dbReference type="ARBA" id="ARBA00017411"/>
    </source>
</evidence>
<evidence type="ECO:0000256" key="1">
    <source>
        <dbReference type="ARBA" id="ARBA00004123"/>
    </source>
</evidence>
<dbReference type="RefSeq" id="XP_023631688.1">
    <property type="nucleotide sequence ID" value="XM_023775920.1"/>
</dbReference>
<gene>
    <name evidence="11" type="ORF">RCC_10694</name>
</gene>
<evidence type="ECO:0000259" key="10">
    <source>
        <dbReference type="Pfam" id="PF10451"/>
    </source>
</evidence>
<comment type="subcellular location">
    <subcellularLocation>
        <location evidence="2">Chromosome</location>
        <location evidence="2">Telomere</location>
    </subcellularLocation>
    <subcellularLocation>
        <location evidence="1">Nucleus</location>
    </subcellularLocation>
</comment>
<keyword evidence="7" id="KW-0539">Nucleus</keyword>
<evidence type="ECO:0000256" key="2">
    <source>
        <dbReference type="ARBA" id="ARBA00004574"/>
    </source>
</evidence>
<dbReference type="GO" id="GO:0003677">
    <property type="term" value="F:DNA binding"/>
    <property type="evidence" value="ECO:0007669"/>
    <property type="project" value="UniProtKB-KW"/>
</dbReference>
<accession>A0A2D3VG81</accession>
<evidence type="ECO:0000256" key="4">
    <source>
        <dbReference type="ARBA" id="ARBA00022454"/>
    </source>
</evidence>
<dbReference type="PANTHER" id="PTHR13989:SF33">
    <property type="entry name" value="CST COMPLEX SUBUNIT STN1"/>
    <property type="match status" value="1"/>
</dbReference>
<evidence type="ECO:0000256" key="9">
    <source>
        <dbReference type="SAM" id="MobiDB-lite"/>
    </source>
</evidence>
<dbReference type="PANTHER" id="PTHR13989">
    <property type="entry name" value="REPLICATION PROTEIN A-RELATED"/>
    <property type="match status" value="1"/>
</dbReference>
<dbReference type="Pfam" id="PF10451">
    <property type="entry name" value="Stn1"/>
    <property type="match status" value="1"/>
</dbReference>
<evidence type="ECO:0000313" key="12">
    <source>
        <dbReference type="Proteomes" id="UP000225277"/>
    </source>
</evidence>
<dbReference type="GO" id="GO:0000781">
    <property type="term" value="C:chromosome, telomeric region"/>
    <property type="evidence" value="ECO:0007669"/>
    <property type="project" value="UniProtKB-SubCell"/>
</dbReference>
<protein>
    <recommendedName>
        <fullName evidence="3">CST complex subunit STN1</fullName>
    </recommendedName>
    <alternativeName>
        <fullName evidence="8">Suppressor of cdc thirteen homolog</fullName>
    </alternativeName>
</protein>
<dbReference type="InterPro" id="IPR018856">
    <property type="entry name" value="Stn1_N"/>
</dbReference>
<evidence type="ECO:0000256" key="7">
    <source>
        <dbReference type="ARBA" id="ARBA00023242"/>
    </source>
</evidence>
<feature type="domain" description="CST complex subunit Stn1 N-terminal" evidence="10">
    <location>
        <begin position="43"/>
        <end position="91"/>
    </location>
</feature>
<dbReference type="CDD" id="cd03524">
    <property type="entry name" value="RPA2_OBF_family"/>
    <property type="match status" value="1"/>
</dbReference>
<feature type="region of interest" description="Disordered" evidence="9">
    <location>
        <begin position="197"/>
        <end position="230"/>
    </location>
</feature>
<dbReference type="InterPro" id="IPR040260">
    <property type="entry name" value="RFA2-like"/>
</dbReference>
<name>A0A2D3VG81_9PEZI</name>